<evidence type="ECO:0000313" key="2">
    <source>
        <dbReference type="EMBL" id="GHP06567.1"/>
    </source>
</evidence>
<sequence length="491" mass="52380">MSSTSRYCPPCVEQQQHVPVAVPTAAAAVPTRYPPREYRSAVLTSALTLQSMLQSRRRSLAAAEGNLGVQQQQEQDKSVLPLTPPQINNEDHVHPTPETPDSSDINGARKNNNKRGDDGDSRYDAATTKEEEDQIAQQKQKKQKVDLGTASVKASAFTTVHRPHPKHIRETTQQQFIRVFVPHINQHVLLPVVGGNDNATTLLATPVPNLQLPIVSTNGAGFPQIESQYNPFGIQQQLQQYAHAASFGANVAAAAAAATPLPFNASLHPAATFPSFPPPTSHFPIGSITSQPVTPFGIGASHPPPLSANANLFANGVANTRSAARGGGASHQSPLPANANLFANGVANTRSAAGGGGASHQPPLPVNANLFANGAANTSGGYDYMVRSGGKPPSAVPEQRENDGVKRRLARCPTCRVRKVGACGGPAATKRCYRKRGIWETREVAMATPGRKVMRNNTIRDEDSAHMATFIDHVRTFQKNTQSASCSKRNN</sequence>
<organism evidence="2 3">
    <name type="scientific">Pycnococcus provasolii</name>
    <dbReference type="NCBI Taxonomy" id="41880"/>
    <lineage>
        <taxon>Eukaryota</taxon>
        <taxon>Viridiplantae</taxon>
        <taxon>Chlorophyta</taxon>
        <taxon>Pseudoscourfieldiophyceae</taxon>
        <taxon>Pseudoscourfieldiales</taxon>
        <taxon>Pycnococcaceae</taxon>
        <taxon>Pycnococcus</taxon>
    </lineage>
</organism>
<gene>
    <name evidence="2" type="ORF">PPROV_000531200</name>
</gene>
<feature type="region of interest" description="Disordered" evidence="1">
    <location>
        <begin position="65"/>
        <end position="149"/>
    </location>
</feature>
<keyword evidence="3" id="KW-1185">Reference proteome</keyword>
<reference evidence="2" key="1">
    <citation type="submission" date="2020-10" db="EMBL/GenBank/DDBJ databases">
        <title>Unveiling of a novel bifunctional photoreceptor, Dualchrome1, isolated from a cosmopolitan green alga.</title>
        <authorList>
            <person name="Suzuki S."/>
            <person name="Kawachi M."/>
        </authorList>
    </citation>
    <scope>NUCLEOTIDE SEQUENCE</scope>
    <source>
        <strain evidence="2">NIES 2893</strain>
    </source>
</reference>
<dbReference type="AlphaFoldDB" id="A0A830HNG6"/>
<accession>A0A830HNG6</accession>
<protein>
    <submittedName>
        <fullName evidence="2">Uncharacterized protein</fullName>
    </submittedName>
</protein>
<feature type="compositionally biased region" description="Basic and acidic residues" evidence="1">
    <location>
        <begin position="114"/>
        <end position="129"/>
    </location>
</feature>
<comment type="caution">
    <text evidence="2">The sequence shown here is derived from an EMBL/GenBank/DDBJ whole genome shotgun (WGS) entry which is preliminary data.</text>
</comment>
<dbReference type="EMBL" id="BNJQ01000013">
    <property type="protein sequence ID" value="GHP06567.1"/>
    <property type="molecule type" value="Genomic_DNA"/>
</dbReference>
<proteinExistence type="predicted"/>
<dbReference type="Proteomes" id="UP000660262">
    <property type="component" value="Unassembled WGS sequence"/>
</dbReference>
<name>A0A830HNG6_9CHLO</name>
<evidence type="ECO:0000313" key="3">
    <source>
        <dbReference type="Proteomes" id="UP000660262"/>
    </source>
</evidence>
<evidence type="ECO:0000256" key="1">
    <source>
        <dbReference type="SAM" id="MobiDB-lite"/>
    </source>
</evidence>